<dbReference type="InterPro" id="IPR006597">
    <property type="entry name" value="Sel1-like"/>
</dbReference>
<dbReference type="Proteomes" id="UP001165063">
    <property type="component" value="Unassembled WGS sequence"/>
</dbReference>
<evidence type="ECO:0000313" key="4">
    <source>
        <dbReference type="Proteomes" id="UP001165063"/>
    </source>
</evidence>
<proteinExistence type="predicted"/>
<dbReference type="Gene3D" id="1.25.40.10">
    <property type="entry name" value="Tetratricopeptide repeat domain"/>
    <property type="match status" value="1"/>
</dbReference>
<dbReference type="InterPro" id="IPR011990">
    <property type="entry name" value="TPR-like_helical_dom_sf"/>
</dbReference>
<keyword evidence="1" id="KW-0677">Repeat</keyword>
<organism evidence="3 4">
    <name type="scientific">Ambrosiozyma monospora</name>
    <name type="common">Yeast</name>
    <name type="synonym">Endomycopsis monosporus</name>
    <dbReference type="NCBI Taxonomy" id="43982"/>
    <lineage>
        <taxon>Eukaryota</taxon>
        <taxon>Fungi</taxon>
        <taxon>Dikarya</taxon>
        <taxon>Ascomycota</taxon>
        <taxon>Saccharomycotina</taxon>
        <taxon>Pichiomycetes</taxon>
        <taxon>Pichiales</taxon>
        <taxon>Pichiaceae</taxon>
        <taxon>Ambrosiozyma</taxon>
    </lineage>
</organism>
<feature type="region of interest" description="Disordered" evidence="2">
    <location>
        <begin position="549"/>
        <end position="579"/>
    </location>
</feature>
<keyword evidence="4" id="KW-1185">Reference proteome</keyword>
<sequence length="579" mass="62937">MIAKQPLNFSNTPALQVKTTTVLVSSSSSESSGNSVASNKQLGTSGSGIGSPPKKKSHGLRFEELRVGSSSIFPNGIGNDLIPTAGSSTTQFGSSATTVFSGSSFSGADHDPRRSKNGFKSSQNAIFLLSSPDDSDSSEEEIAVESSSNNQNIANNFYGDDSSSASPTASFLSAVEQMNNANNSDSSESPDPTQIFPQVSKVDSHKFLNTNLGGTSAAIKLMPTDAALKMYSENAKKSKDPEVLLSYAQFLMKTALDVDAKKSQDDAARRKMYLTEAHRELRRASRSGSVDAQYYLGEGYFNGIFNHGKSDYSKALGYFEPAAKLKHAECAYLTSLCYRKGYGCNRDSKKVLKYVEISAMNGHPVAMMEFGIFCFHGLLGLSDDVNVKKKGISWLNRATEIATVDSAGAPYELGLIYLNGFKDIVIKDTKYAVCLLLQASKLGHPKATSMLGTFYELGEIVEFDPRLSFQFYKKAAYKGDAEGMLGLSGWYALGGEHVSKDNHKAYAWGHRAACMGLSNAMILMEKYYARGIGCDVNLEKSRYWANQAHKVQHGKKKKRKSEKARAKKETYASIQSSSK</sequence>
<gene>
    <name evidence="3" type="ORF">Amon01_000438400</name>
</gene>
<feature type="region of interest" description="Disordered" evidence="2">
    <location>
        <begin position="103"/>
        <end position="122"/>
    </location>
</feature>
<dbReference type="SUPFAM" id="SSF81901">
    <property type="entry name" value="HCP-like"/>
    <property type="match status" value="1"/>
</dbReference>
<protein>
    <submittedName>
        <fullName evidence="3">Unnamed protein product</fullName>
    </submittedName>
</protein>
<dbReference type="PANTHER" id="PTHR46430">
    <property type="entry name" value="PROTEIN SKT5-RELATED"/>
    <property type="match status" value="1"/>
</dbReference>
<accession>A0A9W6Z0G1</accession>
<dbReference type="PANTHER" id="PTHR46430:SF1">
    <property type="entry name" value="CHITIN SYNTHASE REGULATOR SKT5-RELATED"/>
    <property type="match status" value="1"/>
</dbReference>
<dbReference type="OrthoDB" id="272077at2759"/>
<feature type="compositionally biased region" description="Acidic residues" evidence="2">
    <location>
        <begin position="133"/>
        <end position="143"/>
    </location>
</feature>
<evidence type="ECO:0000256" key="1">
    <source>
        <dbReference type="ARBA" id="ARBA00022737"/>
    </source>
</evidence>
<dbReference type="AlphaFoldDB" id="A0A9W6Z0G1"/>
<feature type="region of interest" description="Disordered" evidence="2">
    <location>
        <begin position="129"/>
        <end position="163"/>
    </location>
</feature>
<reference evidence="3" key="1">
    <citation type="submission" date="2023-04" db="EMBL/GenBank/DDBJ databases">
        <title>Ambrosiozyma monospora NBRC 1965.</title>
        <authorList>
            <person name="Ichikawa N."/>
            <person name="Sato H."/>
            <person name="Tonouchi N."/>
        </authorList>
    </citation>
    <scope>NUCLEOTIDE SEQUENCE</scope>
    <source>
        <strain evidence="3">NBRC 1965</strain>
    </source>
</reference>
<dbReference type="InterPro" id="IPR051726">
    <property type="entry name" value="Chitin_Synth_Reg"/>
</dbReference>
<feature type="region of interest" description="Disordered" evidence="2">
    <location>
        <begin position="26"/>
        <end position="58"/>
    </location>
</feature>
<feature type="compositionally biased region" description="Low complexity" evidence="2">
    <location>
        <begin position="26"/>
        <end position="38"/>
    </location>
</feature>
<dbReference type="SMART" id="SM00671">
    <property type="entry name" value="SEL1"/>
    <property type="match status" value="6"/>
</dbReference>
<evidence type="ECO:0000256" key="2">
    <source>
        <dbReference type="SAM" id="MobiDB-lite"/>
    </source>
</evidence>
<name>A0A9W6Z0G1_AMBMO</name>
<evidence type="ECO:0000313" key="3">
    <source>
        <dbReference type="EMBL" id="GMG34189.1"/>
    </source>
</evidence>
<feature type="compositionally biased region" description="Basic residues" evidence="2">
    <location>
        <begin position="550"/>
        <end position="562"/>
    </location>
</feature>
<dbReference type="Pfam" id="PF08238">
    <property type="entry name" value="Sel1"/>
    <property type="match status" value="6"/>
</dbReference>
<comment type="caution">
    <text evidence="3">The sequence shown here is derived from an EMBL/GenBank/DDBJ whole genome shotgun (WGS) entry which is preliminary data.</text>
</comment>
<dbReference type="EMBL" id="BSXU01002090">
    <property type="protein sequence ID" value="GMG34189.1"/>
    <property type="molecule type" value="Genomic_DNA"/>
</dbReference>